<evidence type="ECO:0000313" key="1">
    <source>
        <dbReference type="EMBL" id="KAI9897305.1"/>
    </source>
</evidence>
<reference evidence="1" key="1">
    <citation type="submission" date="2022-10" db="EMBL/GenBank/DDBJ databases">
        <title>Complete Genome of Trichothecium roseum strain YXFP-22015, a Plant Pathogen Isolated from Citrus.</title>
        <authorList>
            <person name="Wang Y."/>
            <person name="Zhu L."/>
        </authorList>
    </citation>
    <scope>NUCLEOTIDE SEQUENCE</scope>
    <source>
        <strain evidence="1">YXFP-22015</strain>
    </source>
</reference>
<dbReference type="EMBL" id="CM047947">
    <property type="protein sequence ID" value="KAI9897305.1"/>
    <property type="molecule type" value="Genomic_DNA"/>
</dbReference>
<name>A0ACC0UT52_9HYPO</name>
<proteinExistence type="predicted"/>
<evidence type="ECO:0000313" key="2">
    <source>
        <dbReference type="Proteomes" id="UP001163324"/>
    </source>
</evidence>
<keyword evidence="2" id="KW-1185">Reference proteome</keyword>
<sequence>METNRSSSVEADRLSAVGRIGLLSHWQAAATCLALLLAAYVLQAYFWPDPNRKLPYAGGDDLNARWTQFLGEGSWELYREGYQKFKGRAFKVTDGRKRDKLVLPHTMLPELAKYPDEVLSNEALAAEVQHTNYTIVDSAAPVFKRVLLSQLTPALARVTPALQEEVIETTALELPNSSEWTETTILDKLLNIVAMSSGRIFIGPECCRDPTYINGSTNFITDLASATSQIRKLPRFLRPVIAPRLAITKLVRRRMRQFVDILEPVIWARKKAAEEQGSDYQKPDDMTQWMIDTVDKVGHKEVVDIAMEQTVVSFSAVNSTAQFTSLAIFALAADPELAPMLLEDVNQALKNSGGEWTNLALQDMKKLDSFLMEIGRYQPFTAYSFGRKVTSPITLSNGMHIPKGANIEVGRYGVTQDPDIYPEPENFDALRFYRIRQDKENAARTSEAATQFVNVTPTHLIWNYGRRACPGRFFATNLIKLILATLLLRYEVRNAAGVEGRAKNIFGLGMQFANPENKIQIRRK</sequence>
<dbReference type="Proteomes" id="UP001163324">
    <property type="component" value="Chromosome 8"/>
</dbReference>
<gene>
    <name evidence="1" type="ORF">N3K66_008327</name>
</gene>
<accession>A0ACC0UT52</accession>
<organism evidence="1 2">
    <name type="scientific">Trichothecium roseum</name>
    <dbReference type="NCBI Taxonomy" id="47278"/>
    <lineage>
        <taxon>Eukaryota</taxon>
        <taxon>Fungi</taxon>
        <taxon>Dikarya</taxon>
        <taxon>Ascomycota</taxon>
        <taxon>Pezizomycotina</taxon>
        <taxon>Sordariomycetes</taxon>
        <taxon>Hypocreomycetidae</taxon>
        <taxon>Hypocreales</taxon>
        <taxon>Hypocreales incertae sedis</taxon>
        <taxon>Trichothecium</taxon>
    </lineage>
</organism>
<protein>
    <submittedName>
        <fullName evidence="1">Uncharacterized protein</fullName>
    </submittedName>
</protein>
<comment type="caution">
    <text evidence="1">The sequence shown here is derived from an EMBL/GenBank/DDBJ whole genome shotgun (WGS) entry which is preliminary data.</text>
</comment>